<keyword evidence="9" id="KW-0408">Iron</keyword>
<dbReference type="Proteomes" id="UP000278143">
    <property type="component" value="Unassembled WGS sequence"/>
</dbReference>
<keyword evidence="4" id="KW-0349">Heme</keyword>
<dbReference type="SUPFAM" id="SSF55856">
    <property type="entry name" value="Cytochrome b5-like heme/steroid binding domain"/>
    <property type="match status" value="1"/>
</dbReference>
<dbReference type="GO" id="GO:0016717">
    <property type="term" value="F:oxidoreductase activity, acting on paired donors, with oxidation of a pair of donors resulting in the reduction of molecular oxygen to two molecules of water"/>
    <property type="evidence" value="ECO:0007669"/>
    <property type="project" value="TreeGrafter"/>
</dbReference>
<keyword evidence="10" id="KW-0443">Lipid metabolism</keyword>
<keyword evidence="7 13" id="KW-1133">Transmembrane helix</keyword>
<keyword evidence="8" id="KW-0560">Oxidoreductase</keyword>
<dbReference type="Gene3D" id="3.10.120.10">
    <property type="entry name" value="Cytochrome b5-like heme/steroid binding domain"/>
    <property type="match status" value="1"/>
</dbReference>
<evidence type="ECO:0000256" key="8">
    <source>
        <dbReference type="ARBA" id="ARBA00023002"/>
    </source>
</evidence>
<comment type="similarity">
    <text evidence="3">Belongs to the fatty acid desaturase type 1 family.</text>
</comment>
<keyword evidence="11 13" id="KW-0472">Membrane</keyword>
<evidence type="ECO:0000256" key="2">
    <source>
        <dbReference type="ARBA" id="ARBA00005189"/>
    </source>
</evidence>
<comment type="subcellular location">
    <subcellularLocation>
        <location evidence="1">Membrane</location>
        <topology evidence="1">Multi-pass membrane protein</topology>
    </subcellularLocation>
</comment>
<feature type="domain" description="Cytochrome b5 heme-binding" evidence="14">
    <location>
        <begin position="10"/>
        <end position="86"/>
    </location>
</feature>
<dbReference type="OrthoDB" id="260091at2759"/>
<dbReference type="PROSITE" id="PS50255">
    <property type="entry name" value="CYTOCHROME_B5_2"/>
    <property type="match status" value="1"/>
</dbReference>
<accession>A0A4P9Z6A3</accession>
<sequence>MGKRLDGRRRRVWSQKELDEAVHAGRAVFIYDSAVYDMTRWLPNHPGGRLAVERLVGRDATDVIRVMHPQDVLQRMLPYFRVGTFPAPEKNPLPMCSTDTSNACQTPDQSWHKDKDSNKDKGTDGDTISHDFRKLNDQLHEAGFFETRYSAYVWEFVRLTLFFAAAIYLGVANPFRYAWVASAIVLSMFWHQASFVVHDAGHNGITHRRGVDYVLGAFLACGMGGLSIGWWKKSHNVHHIITNHPEHDPDIQLVPFFALSERYFGATFSTYHNKMLHWNRVWRLFAQFQHYLYYIILAFGRFNLFVQGWLYLAFDADKYRRNLEIVLQCCYWAWYSYFLACLPDTTTRLLHVLLSFVGTSILHVQITLSHFGMPADDGPEGECFAARQLRTTMDVDCPWWLDWFHGGLQFQALHHLFPQLPRHRLRSIQPLVIEFCRKHNLVYTYHSFYECNRMVLSSMRRLAIKAAATTITTTTTTTTTI</sequence>
<dbReference type="PIRSF" id="PIRSF015921">
    <property type="entry name" value="FA_sphinglp_des"/>
    <property type="match status" value="1"/>
</dbReference>
<dbReference type="SMART" id="SM01117">
    <property type="entry name" value="Cyt-b5"/>
    <property type="match status" value="1"/>
</dbReference>
<evidence type="ECO:0000256" key="10">
    <source>
        <dbReference type="ARBA" id="ARBA00023098"/>
    </source>
</evidence>
<evidence type="ECO:0000256" key="1">
    <source>
        <dbReference type="ARBA" id="ARBA00004141"/>
    </source>
</evidence>
<evidence type="ECO:0000259" key="14">
    <source>
        <dbReference type="PROSITE" id="PS50255"/>
    </source>
</evidence>
<keyword evidence="6" id="KW-0479">Metal-binding</keyword>
<dbReference type="InterPro" id="IPR012171">
    <property type="entry name" value="Fatty_acid_desaturase"/>
</dbReference>
<feature type="transmembrane region" description="Helical" evidence="13">
    <location>
        <begin position="291"/>
        <end position="313"/>
    </location>
</feature>
<proteinExistence type="inferred from homology"/>
<feature type="region of interest" description="Disordered" evidence="12">
    <location>
        <begin position="93"/>
        <end position="127"/>
    </location>
</feature>
<evidence type="ECO:0000256" key="5">
    <source>
        <dbReference type="ARBA" id="ARBA00022692"/>
    </source>
</evidence>
<dbReference type="GO" id="GO:0046872">
    <property type="term" value="F:metal ion binding"/>
    <property type="evidence" value="ECO:0007669"/>
    <property type="project" value="UniProtKB-KW"/>
</dbReference>
<feature type="transmembrane region" description="Helical" evidence="13">
    <location>
        <begin position="152"/>
        <end position="171"/>
    </location>
</feature>
<evidence type="ECO:0000256" key="7">
    <source>
        <dbReference type="ARBA" id="ARBA00022989"/>
    </source>
</evidence>
<dbReference type="GO" id="GO:0016020">
    <property type="term" value="C:membrane"/>
    <property type="evidence" value="ECO:0007669"/>
    <property type="project" value="UniProtKB-SubCell"/>
</dbReference>
<dbReference type="InterPro" id="IPR005804">
    <property type="entry name" value="FA_desaturase_dom"/>
</dbReference>
<feature type="transmembrane region" description="Helical" evidence="13">
    <location>
        <begin position="210"/>
        <end position="231"/>
    </location>
</feature>
<evidence type="ECO:0000256" key="6">
    <source>
        <dbReference type="ARBA" id="ARBA00022723"/>
    </source>
</evidence>
<protein>
    <submittedName>
        <fullName evidence="15">Delta-6-fatty acid desaturase</fullName>
    </submittedName>
</protein>
<dbReference type="AlphaFoldDB" id="A0A4P9Z6A3"/>
<name>A0A4P9Z6A3_9FUNG</name>
<gene>
    <name evidence="15" type="ORF">SYNPS1DRAFT_11685</name>
</gene>
<feature type="compositionally biased region" description="Basic and acidic residues" evidence="12">
    <location>
        <begin position="110"/>
        <end position="127"/>
    </location>
</feature>
<feature type="transmembrane region" description="Helical" evidence="13">
    <location>
        <begin position="177"/>
        <end position="198"/>
    </location>
</feature>
<dbReference type="GO" id="GO:0006629">
    <property type="term" value="P:lipid metabolic process"/>
    <property type="evidence" value="ECO:0007669"/>
    <property type="project" value="UniProtKB-KW"/>
</dbReference>
<dbReference type="InterPro" id="IPR001199">
    <property type="entry name" value="Cyt_B5-like_heme/steroid-bd"/>
</dbReference>
<dbReference type="Pfam" id="PF00487">
    <property type="entry name" value="FA_desaturase"/>
    <property type="match status" value="1"/>
</dbReference>
<dbReference type="EMBL" id="KZ989117">
    <property type="protein sequence ID" value="RKP28116.1"/>
    <property type="molecule type" value="Genomic_DNA"/>
</dbReference>
<evidence type="ECO:0000256" key="4">
    <source>
        <dbReference type="ARBA" id="ARBA00022617"/>
    </source>
</evidence>
<dbReference type="InterPro" id="IPR036400">
    <property type="entry name" value="Cyt_B5-like_heme/steroid_sf"/>
</dbReference>
<dbReference type="PANTHER" id="PTHR19353">
    <property type="entry name" value="FATTY ACID DESATURASE 2"/>
    <property type="match status" value="1"/>
</dbReference>
<evidence type="ECO:0000256" key="13">
    <source>
        <dbReference type="SAM" id="Phobius"/>
    </source>
</evidence>
<feature type="compositionally biased region" description="Polar residues" evidence="12">
    <location>
        <begin position="97"/>
        <end position="109"/>
    </location>
</feature>
<comment type="pathway">
    <text evidence="2">Lipid metabolism.</text>
</comment>
<evidence type="ECO:0000313" key="16">
    <source>
        <dbReference type="Proteomes" id="UP000278143"/>
    </source>
</evidence>
<reference evidence="16" key="1">
    <citation type="journal article" date="2018" name="Nat. Microbiol.">
        <title>Leveraging single-cell genomics to expand the fungal tree of life.</title>
        <authorList>
            <person name="Ahrendt S.R."/>
            <person name="Quandt C.A."/>
            <person name="Ciobanu D."/>
            <person name="Clum A."/>
            <person name="Salamov A."/>
            <person name="Andreopoulos B."/>
            <person name="Cheng J.F."/>
            <person name="Woyke T."/>
            <person name="Pelin A."/>
            <person name="Henrissat B."/>
            <person name="Reynolds N.K."/>
            <person name="Benny G.L."/>
            <person name="Smith M.E."/>
            <person name="James T.Y."/>
            <person name="Grigoriev I.V."/>
        </authorList>
    </citation>
    <scope>NUCLEOTIDE SEQUENCE [LARGE SCALE GENOMIC DNA]</scope>
    <source>
        <strain evidence="16">Benny S71-1</strain>
    </source>
</reference>
<keyword evidence="16" id="KW-1185">Reference proteome</keyword>
<dbReference type="CDD" id="cd03506">
    <property type="entry name" value="Delta6-FADS-like"/>
    <property type="match status" value="1"/>
</dbReference>
<evidence type="ECO:0000313" key="15">
    <source>
        <dbReference type="EMBL" id="RKP28116.1"/>
    </source>
</evidence>
<organism evidence="15 16">
    <name type="scientific">Syncephalis pseudoplumigaleata</name>
    <dbReference type="NCBI Taxonomy" id="1712513"/>
    <lineage>
        <taxon>Eukaryota</taxon>
        <taxon>Fungi</taxon>
        <taxon>Fungi incertae sedis</taxon>
        <taxon>Zoopagomycota</taxon>
        <taxon>Zoopagomycotina</taxon>
        <taxon>Zoopagomycetes</taxon>
        <taxon>Zoopagales</taxon>
        <taxon>Piptocephalidaceae</taxon>
        <taxon>Syncephalis</taxon>
    </lineage>
</organism>
<evidence type="ECO:0000256" key="3">
    <source>
        <dbReference type="ARBA" id="ARBA00009295"/>
    </source>
</evidence>
<evidence type="ECO:0000256" key="9">
    <source>
        <dbReference type="ARBA" id="ARBA00023004"/>
    </source>
</evidence>
<evidence type="ECO:0000256" key="12">
    <source>
        <dbReference type="SAM" id="MobiDB-lite"/>
    </source>
</evidence>
<dbReference type="PANTHER" id="PTHR19353:SF30">
    <property type="entry name" value="DELTA 8-(E)-SPHINGOLIPID DESATURASE"/>
    <property type="match status" value="1"/>
</dbReference>
<evidence type="ECO:0000256" key="11">
    <source>
        <dbReference type="ARBA" id="ARBA00023136"/>
    </source>
</evidence>
<dbReference type="Pfam" id="PF00173">
    <property type="entry name" value="Cyt-b5"/>
    <property type="match status" value="1"/>
</dbReference>
<keyword evidence="5 13" id="KW-0812">Transmembrane</keyword>